<dbReference type="InterPro" id="IPR029058">
    <property type="entry name" value="AB_hydrolase_fold"/>
</dbReference>
<accession>A0ABT8YF86</accession>
<keyword evidence="6" id="KW-1185">Reference proteome</keyword>
<dbReference type="EC" id="3.4.-.-" evidence="5"/>
<sequence>MLALIAAAALAPAAASPRPAALAKYASLALDPAGKRIATVDSLHAAGAPSAGHGIVTIRDTTGKAAPVGYDPCEICRYDGLSWSPDGKALAFVASGRGEATLYRLESGTVTKVTSVKGLAASPRWSADGNQIAFLATIDAAKETGATQPGVRQVGVIGSKDDSRRIAIVPAAGGNPRLVSPEGTFVYEYDWTPDGRGFVGTAAEGNGDNQWWVASLRAFPIDGAMRIIAAPKMQMNMPRVAPDGQSVAFIGGLMSDFGAIGGDVYLVPLTGGTPRDLTAAYPASFTSLAWRGQRLIAGVTQGGSTGIAAIDPAKGVLATPTVAAETIEAGDGRVALDRTGGWAAAVAECYAMPPRIVFGPLGRMKPISHENDALVSTTVATDVRWRNDGRQVQGWLLAPDAATPTAKAPMITIVHGGPASASTPRFAWTGPVAAFLRAGYWVFQPNPRGSYGQGAAFVRANVRDFGGGDLSDILAGIDTVEKQAPIDGQRLGVYGHSYGGFMTMWTVTHSQRFKAAVAGAGIADWVAYYGQNGIDQWMVPYFGASAYDEPAIYDKLSPVRAVRAAKTPTLMYVGERDVETPAAQSLEFWHGLKAMNVPTELVIYADEGHAIRDPKNLADQEKRMLGWFDRYLQGQKQ</sequence>
<name>A0ABT8YF86_9SPHN</name>
<organism evidence="5 6">
    <name type="scientific">Sphingomonas natans</name>
    <dbReference type="NCBI Taxonomy" id="3063330"/>
    <lineage>
        <taxon>Bacteria</taxon>
        <taxon>Pseudomonadati</taxon>
        <taxon>Pseudomonadota</taxon>
        <taxon>Alphaproteobacteria</taxon>
        <taxon>Sphingomonadales</taxon>
        <taxon>Sphingomonadaceae</taxon>
        <taxon>Sphingomonas</taxon>
    </lineage>
</organism>
<keyword evidence="2" id="KW-0645">Protease</keyword>
<dbReference type="Gene3D" id="2.120.10.30">
    <property type="entry name" value="TolB, C-terminal domain"/>
    <property type="match status" value="2"/>
</dbReference>
<dbReference type="InterPro" id="IPR011659">
    <property type="entry name" value="WD40"/>
</dbReference>
<feature type="domain" description="Peptidase S9 prolyl oligopeptidase catalytic" evidence="4">
    <location>
        <begin position="434"/>
        <end position="634"/>
    </location>
</feature>
<reference evidence="5" key="1">
    <citation type="submission" date="2023-07" db="EMBL/GenBank/DDBJ databases">
        <authorList>
            <person name="Kim M."/>
        </authorList>
    </citation>
    <scope>NUCLEOTIDE SEQUENCE</scope>
    <source>
        <strain evidence="5">BIUV-7</strain>
    </source>
</reference>
<dbReference type="SUPFAM" id="SSF82171">
    <property type="entry name" value="DPP6 N-terminal domain-like"/>
    <property type="match status" value="1"/>
</dbReference>
<keyword evidence="1 5" id="KW-0378">Hydrolase</keyword>
<evidence type="ECO:0000256" key="2">
    <source>
        <dbReference type="ARBA" id="ARBA00022825"/>
    </source>
</evidence>
<gene>
    <name evidence="5" type="ORF">Q4F19_18430</name>
</gene>
<dbReference type="InterPro" id="IPR011042">
    <property type="entry name" value="6-blade_b-propeller_TolB-like"/>
</dbReference>
<dbReference type="Proteomes" id="UP001169764">
    <property type="component" value="Unassembled WGS sequence"/>
</dbReference>
<feature type="signal peptide" evidence="3">
    <location>
        <begin position="1"/>
        <end position="20"/>
    </location>
</feature>
<protein>
    <submittedName>
        <fullName evidence="5">S9 family peptidase</fullName>
        <ecNumber evidence="5">3.4.-.-</ecNumber>
    </submittedName>
</protein>
<evidence type="ECO:0000256" key="1">
    <source>
        <dbReference type="ARBA" id="ARBA00022801"/>
    </source>
</evidence>
<keyword evidence="2" id="KW-0720">Serine protease</keyword>
<dbReference type="EMBL" id="JAUOTP010000010">
    <property type="protein sequence ID" value="MDO6416369.1"/>
    <property type="molecule type" value="Genomic_DNA"/>
</dbReference>
<dbReference type="GO" id="GO:0016787">
    <property type="term" value="F:hydrolase activity"/>
    <property type="evidence" value="ECO:0007669"/>
    <property type="project" value="UniProtKB-KW"/>
</dbReference>
<evidence type="ECO:0000313" key="6">
    <source>
        <dbReference type="Proteomes" id="UP001169764"/>
    </source>
</evidence>
<evidence type="ECO:0000256" key="3">
    <source>
        <dbReference type="SAM" id="SignalP"/>
    </source>
</evidence>
<dbReference type="PANTHER" id="PTHR42776">
    <property type="entry name" value="SERINE PEPTIDASE S9 FAMILY MEMBER"/>
    <property type="match status" value="1"/>
</dbReference>
<dbReference type="PANTHER" id="PTHR42776:SF27">
    <property type="entry name" value="DIPEPTIDYL PEPTIDASE FAMILY MEMBER 6"/>
    <property type="match status" value="1"/>
</dbReference>
<dbReference type="Gene3D" id="3.40.50.1820">
    <property type="entry name" value="alpha/beta hydrolase"/>
    <property type="match status" value="1"/>
</dbReference>
<dbReference type="SUPFAM" id="SSF53474">
    <property type="entry name" value="alpha/beta-Hydrolases"/>
    <property type="match status" value="1"/>
</dbReference>
<dbReference type="InterPro" id="IPR001375">
    <property type="entry name" value="Peptidase_S9_cat"/>
</dbReference>
<evidence type="ECO:0000313" key="5">
    <source>
        <dbReference type="EMBL" id="MDO6416369.1"/>
    </source>
</evidence>
<feature type="chain" id="PRO_5047335435" evidence="3">
    <location>
        <begin position="21"/>
        <end position="637"/>
    </location>
</feature>
<dbReference type="RefSeq" id="WP_303545833.1">
    <property type="nucleotide sequence ID" value="NZ_JAUOTP010000010.1"/>
</dbReference>
<keyword evidence="3" id="KW-0732">Signal</keyword>
<proteinExistence type="predicted"/>
<dbReference type="Pfam" id="PF00326">
    <property type="entry name" value="Peptidase_S9"/>
    <property type="match status" value="1"/>
</dbReference>
<evidence type="ECO:0000259" key="4">
    <source>
        <dbReference type="Pfam" id="PF00326"/>
    </source>
</evidence>
<dbReference type="Pfam" id="PF07676">
    <property type="entry name" value="PD40"/>
    <property type="match status" value="2"/>
</dbReference>
<comment type="caution">
    <text evidence="5">The sequence shown here is derived from an EMBL/GenBank/DDBJ whole genome shotgun (WGS) entry which is preliminary data.</text>
</comment>